<protein>
    <submittedName>
        <fullName evidence="1">Uncharacterized protein</fullName>
    </submittedName>
</protein>
<dbReference type="STRING" id="411461.DORFOR_03099"/>
<evidence type="ECO:0000313" key="2">
    <source>
        <dbReference type="Proteomes" id="UP000005359"/>
    </source>
</evidence>
<reference evidence="1 2" key="1">
    <citation type="submission" date="2007-10" db="EMBL/GenBank/DDBJ databases">
        <title>Draft genome sequence of Dorea formicigenerans(ATCC 27755).</title>
        <authorList>
            <person name="Sudarsanam P."/>
            <person name="Ley R."/>
            <person name="Guruge J."/>
            <person name="Turnbaugh P.J."/>
            <person name="Mahowald M."/>
            <person name="Liep D."/>
            <person name="Gordon J."/>
        </authorList>
    </citation>
    <scope>NUCLEOTIDE SEQUENCE [LARGE SCALE GENOMIC DNA]</scope>
    <source>
        <strain evidence="1 2">ATCC 27755</strain>
    </source>
</reference>
<comment type="caution">
    <text evidence="1">The sequence shown here is derived from an EMBL/GenBank/DDBJ whole genome shotgun (WGS) entry which is preliminary data.</text>
</comment>
<dbReference type="AlphaFoldDB" id="B0G9Y3"/>
<accession>B0G9Y3</accession>
<dbReference type="Proteomes" id="UP000005359">
    <property type="component" value="Unassembled WGS sequence"/>
</dbReference>
<sequence>MFLILCFCIVICHYNLKLDVLYVKRGVKKEKSRKKRGMEFKNSF</sequence>
<evidence type="ECO:0000313" key="1">
    <source>
        <dbReference type="EMBL" id="EDR46487.1"/>
    </source>
</evidence>
<proteinExistence type="predicted"/>
<organism evidence="1 2">
    <name type="scientific">Dorea formicigenerans ATCC 27755</name>
    <dbReference type="NCBI Taxonomy" id="411461"/>
    <lineage>
        <taxon>Bacteria</taxon>
        <taxon>Bacillati</taxon>
        <taxon>Bacillota</taxon>
        <taxon>Clostridia</taxon>
        <taxon>Lachnospirales</taxon>
        <taxon>Lachnospiraceae</taxon>
        <taxon>Dorea</taxon>
    </lineage>
</organism>
<dbReference type="EMBL" id="AAXA02000015">
    <property type="protein sequence ID" value="EDR46487.1"/>
    <property type="molecule type" value="Genomic_DNA"/>
</dbReference>
<reference evidence="1 2" key="2">
    <citation type="submission" date="2007-10" db="EMBL/GenBank/DDBJ databases">
        <authorList>
            <person name="Fulton L."/>
            <person name="Clifton S."/>
            <person name="Fulton B."/>
            <person name="Xu J."/>
            <person name="Minx P."/>
            <person name="Pepin K.H."/>
            <person name="Johnson M."/>
            <person name="Thiruvilangam P."/>
            <person name="Bhonagiri V."/>
            <person name="Nash W.E."/>
            <person name="Wang C."/>
            <person name="Mardis E.R."/>
            <person name="Wilson R.K."/>
        </authorList>
    </citation>
    <scope>NUCLEOTIDE SEQUENCE [LARGE SCALE GENOMIC DNA]</scope>
    <source>
        <strain evidence="1 2">ATCC 27755</strain>
    </source>
</reference>
<name>B0G9Y3_9FIRM</name>
<gene>
    <name evidence="1" type="ORF">DORFOR_03099</name>
</gene>
<dbReference type="PaxDb" id="411461-DORFOR_03099"/>